<evidence type="ECO:0000313" key="5">
    <source>
        <dbReference type="Proteomes" id="UP000559010"/>
    </source>
</evidence>
<dbReference type="Pfam" id="PF02321">
    <property type="entry name" value="OEP"/>
    <property type="match status" value="2"/>
</dbReference>
<dbReference type="GO" id="GO:0005886">
    <property type="term" value="C:plasma membrane"/>
    <property type="evidence" value="ECO:0007669"/>
    <property type="project" value="UniProtKB-SubCell"/>
</dbReference>
<dbReference type="PROSITE" id="PS51257">
    <property type="entry name" value="PROKAR_LIPOPROTEIN"/>
    <property type="match status" value="1"/>
</dbReference>
<organism evidence="4 5">
    <name type="scientific">Marinigracilibium pacificum</name>
    <dbReference type="NCBI Taxonomy" id="2729599"/>
    <lineage>
        <taxon>Bacteria</taxon>
        <taxon>Pseudomonadati</taxon>
        <taxon>Bacteroidota</taxon>
        <taxon>Cytophagia</taxon>
        <taxon>Cytophagales</taxon>
        <taxon>Flammeovirgaceae</taxon>
        <taxon>Marinigracilibium</taxon>
    </lineage>
</organism>
<comment type="similarity">
    <text evidence="1 2">Belongs to the outer membrane factor (OMF) (TC 1.B.17) family.</text>
</comment>
<keyword evidence="2" id="KW-0449">Lipoprotein</keyword>
<dbReference type="Gene3D" id="1.20.1600.10">
    <property type="entry name" value="Outer membrane efflux proteins (OEP)"/>
    <property type="match status" value="1"/>
</dbReference>
<dbReference type="EMBL" id="JABBNU010000003">
    <property type="protein sequence ID" value="NMM47901.1"/>
    <property type="molecule type" value="Genomic_DNA"/>
</dbReference>
<dbReference type="NCBIfam" id="TIGR01845">
    <property type="entry name" value="outer_NodT"/>
    <property type="match status" value="1"/>
</dbReference>
<dbReference type="GO" id="GO:0015562">
    <property type="term" value="F:efflux transmembrane transporter activity"/>
    <property type="evidence" value="ECO:0007669"/>
    <property type="project" value="InterPro"/>
</dbReference>
<evidence type="ECO:0000256" key="1">
    <source>
        <dbReference type="ARBA" id="ARBA00007613"/>
    </source>
</evidence>
<evidence type="ECO:0000256" key="3">
    <source>
        <dbReference type="SAM" id="Coils"/>
    </source>
</evidence>
<comment type="caution">
    <text evidence="4">The sequence shown here is derived from an EMBL/GenBank/DDBJ whole genome shotgun (WGS) entry which is preliminary data.</text>
</comment>
<dbReference type="PANTHER" id="PTHR30203">
    <property type="entry name" value="OUTER MEMBRANE CATION EFFLUX PROTEIN"/>
    <property type="match status" value="1"/>
</dbReference>
<keyword evidence="5" id="KW-1185">Reference proteome</keyword>
<proteinExistence type="inferred from homology"/>
<keyword evidence="2" id="KW-1134">Transmembrane beta strand</keyword>
<comment type="subcellular location">
    <subcellularLocation>
        <location evidence="2">Cell membrane</location>
        <topology evidence="2">Lipid-anchor</topology>
    </subcellularLocation>
</comment>
<dbReference type="RefSeq" id="WP_169678886.1">
    <property type="nucleotide sequence ID" value="NZ_JABBNU010000003.1"/>
</dbReference>
<dbReference type="InterPro" id="IPR010131">
    <property type="entry name" value="MdtP/NodT-like"/>
</dbReference>
<dbReference type="PANTHER" id="PTHR30203:SF30">
    <property type="entry name" value="OUTER MEMBRANE PROTEIN-RELATED"/>
    <property type="match status" value="1"/>
</dbReference>
<feature type="coiled-coil region" evidence="3">
    <location>
        <begin position="402"/>
        <end position="465"/>
    </location>
</feature>
<name>A0A848IX78_9BACT</name>
<keyword evidence="2" id="KW-0564">Palmitate</keyword>
<sequence>MNRRLINAGLGVVVLLLMFTACKTPSVIEKTANTEMPESYKGSGDSTNSANIIWQDYFEDPHLVSLIDSALVNNQELNIVLLEIAISQNEVEARKGEYLPFVDIGAGAGLDKKARYTPFGASEATTEIEPGREMPDPVQDYKFGAYAHWEVDIWKKLRNAKKSAVKQYLATVEGKNFMVTNLIAEIANSYYELLALDNQLEIVNRNIEIQTNALNIVKIQKEAAKATALAVKKFEAELLSSKSLLFTIQQQIIETENRINFLVGRYPQRVERSTTPIIDLDPNGIKAGIPSQLLENRPDIKQAEFELEAAKLDVKVAKAKFYPSLDITAGIGLQAFDPTYLFKTPESILFSVAGDLMAPLINRRAIKAEYKSANAKQIQAVYDYERTILNAYIEVYNQVSNISNLEQSFDLKNQEVQALTESINISTVLFKSARADYMEVLMTQRDALESKFELIETKLKQMNAKLNVYKALGGGWK</sequence>
<keyword evidence="3" id="KW-0175">Coiled coil</keyword>
<keyword evidence="2" id="KW-0472">Membrane</keyword>
<accession>A0A848IX78</accession>
<reference evidence="4 5" key="1">
    <citation type="submission" date="2020-04" db="EMBL/GenBank/DDBJ databases">
        <title>Flammeovirgaceae bacterium KN852 isolated from deep sea.</title>
        <authorList>
            <person name="Zhang D.-C."/>
        </authorList>
    </citation>
    <scope>NUCLEOTIDE SEQUENCE [LARGE SCALE GENOMIC DNA]</scope>
    <source>
        <strain evidence="4 5">KN852</strain>
    </source>
</reference>
<evidence type="ECO:0000256" key="2">
    <source>
        <dbReference type="RuleBase" id="RU362097"/>
    </source>
</evidence>
<protein>
    <submittedName>
        <fullName evidence="4">Efflux transporter outer membrane subunit</fullName>
    </submittedName>
</protein>
<dbReference type="Proteomes" id="UP000559010">
    <property type="component" value="Unassembled WGS sequence"/>
</dbReference>
<dbReference type="InterPro" id="IPR003423">
    <property type="entry name" value="OMP_efflux"/>
</dbReference>
<dbReference type="AlphaFoldDB" id="A0A848IX78"/>
<gene>
    <name evidence="4" type="ORF">HH304_05775</name>
</gene>
<dbReference type="Gene3D" id="2.20.200.10">
    <property type="entry name" value="Outer membrane efflux proteins (OEP)"/>
    <property type="match status" value="1"/>
</dbReference>
<dbReference type="SUPFAM" id="SSF56954">
    <property type="entry name" value="Outer membrane efflux proteins (OEP)"/>
    <property type="match status" value="1"/>
</dbReference>
<keyword evidence="2" id="KW-0812">Transmembrane</keyword>
<evidence type="ECO:0000313" key="4">
    <source>
        <dbReference type="EMBL" id="NMM47901.1"/>
    </source>
</evidence>